<feature type="region of interest" description="Disordered" evidence="1">
    <location>
        <begin position="1"/>
        <end position="40"/>
    </location>
</feature>
<protein>
    <recommendedName>
        <fullName evidence="3">DUF4190 domain-containing protein</fullName>
    </recommendedName>
</protein>
<dbReference type="EMBL" id="JACHBS010000001">
    <property type="protein sequence ID" value="MBB5617723.1"/>
    <property type="molecule type" value="Genomic_DNA"/>
</dbReference>
<dbReference type="Pfam" id="PF13828">
    <property type="entry name" value="DUF4190"/>
    <property type="match status" value="1"/>
</dbReference>
<comment type="caution">
    <text evidence="4">The sequence shown here is derived from an EMBL/GenBank/DDBJ whole genome shotgun (WGS) entry which is preliminary data.</text>
</comment>
<feature type="compositionally biased region" description="Low complexity" evidence="1">
    <location>
        <begin position="8"/>
        <end position="36"/>
    </location>
</feature>
<evidence type="ECO:0000256" key="1">
    <source>
        <dbReference type="SAM" id="MobiDB-lite"/>
    </source>
</evidence>
<gene>
    <name evidence="4" type="ORF">BJ959_001219</name>
</gene>
<feature type="domain" description="DUF4190" evidence="3">
    <location>
        <begin position="52"/>
        <end position="106"/>
    </location>
</feature>
<reference evidence="4 5" key="1">
    <citation type="submission" date="2020-08" db="EMBL/GenBank/DDBJ databases">
        <title>Sequencing the genomes of 1000 actinobacteria strains.</title>
        <authorList>
            <person name="Klenk H.-P."/>
        </authorList>
    </citation>
    <scope>NUCLEOTIDE SEQUENCE [LARGE SCALE GENOMIC DNA]</scope>
    <source>
        <strain evidence="4 5">DSM 23889</strain>
    </source>
</reference>
<dbReference type="Proteomes" id="UP000552883">
    <property type="component" value="Unassembled WGS sequence"/>
</dbReference>
<accession>A0A840X5C2</accession>
<evidence type="ECO:0000313" key="4">
    <source>
        <dbReference type="EMBL" id="MBB5617723.1"/>
    </source>
</evidence>
<evidence type="ECO:0000256" key="2">
    <source>
        <dbReference type="SAM" id="Phobius"/>
    </source>
</evidence>
<evidence type="ECO:0000313" key="5">
    <source>
        <dbReference type="Proteomes" id="UP000552883"/>
    </source>
</evidence>
<feature type="transmembrane region" description="Helical" evidence="2">
    <location>
        <begin position="90"/>
        <end position="116"/>
    </location>
</feature>
<evidence type="ECO:0000259" key="3">
    <source>
        <dbReference type="Pfam" id="PF13828"/>
    </source>
</evidence>
<keyword evidence="2" id="KW-0812">Transmembrane</keyword>
<keyword evidence="2" id="KW-1133">Transmembrane helix</keyword>
<dbReference type="InterPro" id="IPR025241">
    <property type="entry name" value="DUF4190"/>
</dbReference>
<dbReference type="RefSeq" id="WP_153983016.1">
    <property type="nucleotide sequence ID" value="NZ_BAAANZ010000006.1"/>
</dbReference>
<sequence>MSDPTAPEPVAEPALEAVSAPEPALEAVPAAEPSAAAERRPRAAHAARLNPLAVAALVLGILLSPLAALFGHLAVGQIRRSEGRERGRTIAWVAVGLGYLWLTALFLVAVGLSVALGGGVLEGGLLDDLLGGLLGRVLGG</sequence>
<keyword evidence="5" id="KW-1185">Reference proteome</keyword>
<dbReference type="OrthoDB" id="4374883at2"/>
<keyword evidence="2" id="KW-0472">Membrane</keyword>
<dbReference type="AlphaFoldDB" id="A0A840X5C2"/>
<organism evidence="4 5">
    <name type="scientific">Microcella frigidaquae</name>
    <dbReference type="NCBI Taxonomy" id="424758"/>
    <lineage>
        <taxon>Bacteria</taxon>
        <taxon>Bacillati</taxon>
        <taxon>Actinomycetota</taxon>
        <taxon>Actinomycetes</taxon>
        <taxon>Micrococcales</taxon>
        <taxon>Microbacteriaceae</taxon>
        <taxon>Microcella</taxon>
    </lineage>
</organism>
<name>A0A840X5C2_9MICO</name>
<feature type="transmembrane region" description="Helical" evidence="2">
    <location>
        <begin position="52"/>
        <end position="78"/>
    </location>
</feature>
<proteinExistence type="predicted"/>